<evidence type="ECO:0000313" key="2">
    <source>
        <dbReference type="Proteomes" id="UP000646946"/>
    </source>
</evidence>
<accession>A0A832V0E8</accession>
<proteinExistence type="predicted"/>
<evidence type="ECO:0008006" key="3">
    <source>
        <dbReference type="Google" id="ProtNLM"/>
    </source>
</evidence>
<protein>
    <recommendedName>
        <fullName evidence="3">DUF3426 domain-containing protein</fullName>
    </recommendedName>
</protein>
<dbReference type="InterPro" id="IPR047676">
    <property type="entry name" value="FxLYD_dom"/>
</dbReference>
<keyword evidence="2" id="KW-1185">Reference proteome</keyword>
<comment type="caution">
    <text evidence="1">The sequence shown here is derived from an EMBL/GenBank/DDBJ whole genome shotgun (WGS) entry which is preliminary data.</text>
</comment>
<reference evidence="1 2" key="1">
    <citation type="journal article" name="Nat. Commun.">
        <title>Undinarchaeota illuminate DPANN phylogeny and the impact of gene transfer on archaeal evolution.</title>
        <authorList>
            <person name="Dombrowski N."/>
            <person name="Williams T.A."/>
            <person name="Sun J."/>
            <person name="Woodcroft B.J."/>
            <person name="Lee J.H."/>
            <person name="Minh B.Q."/>
            <person name="Rinke C."/>
            <person name="Spang A."/>
        </authorList>
    </citation>
    <scope>NUCLEOTIDE SEQUENCE [LARGE SCALE GENOMIC DNA]</scope>
    <source>
        <strain evidence="1">MAG_bin1129</strain>
    </source>
</reference>
<dbReference type="Proteomes" id="UP000646946">
    <property type="component" value="Unassembled WGS sequence"/>
</dbReference>
<sequence>MDKKFHFGILAFALIAVVLIAGCTQKQPPQESGIRDKVTSLPESNEIANLPQAQKVEKTVTPKPEVKLQFVGNSTVYVDPIIKYRYVLGEVQNIGTAPADDVTVIATFYDAQGNVLTTINHKYTSLYILLPNEKSPYKINLMGFTNFTNYKLVVNGSLADSLPYRNLKIQGTTTNREILYHDYFVGGVKKSDGIDHYHVVGEVKNTGTKTVDEVEVIGSFYDESGQIIRSEIAYTNPPRFAAGQTAPFELFVEDDSNQIKNYELVVQGTTGYCDFCS</sequence>
<dbReference type="PROSITE" id="PS51257">
    <property type="entry name" value="PROKAR_LIPOPROTEIN"/>
    <property type="match status" value="1"/>
</dbReference>
<name>A0A832V0E8_9ARCH</name>
<gene>
    <name evidence="1" type="ORF">H1016_03550</name>
</gene>
<evidence type="ECO:0000313" key="1">
    <source>
        <dbReference type="EMBL" id="HIK00589.1"/>
    </source>
</evidence>
<dbReference type="EMBL" id="DVAB01000029">
    <property type="protein sequence ID" value="HIK00589.1"/>
    <property type="molecule type" value="Genomic_DNA"/>
</dbReference>
<organism evidence="1 2">
    <name type="scientific">Candidatus Naiadarchaeum limnaeum</name>
    <dbReference type="NCBI Taxonomy" id="2756139"/>
    <lineage>
        <taxon>Archaea</taxon>
        <taxon>Candidatus Undinarchaeota</taxon>
        <taxon>Candidatus Undinarchaeia</taxon>
        <taxon>Candidatus Naiadarchaeales</taxon>
        <taxon>Candidatus Naiadarchaeaceae</taxon>
        <taxon>Candidatus Naiadarchaeum</taxon>
    </lineage>
</organism>
<dbReference type="NCBIfam" id="NF038353">
    <property type="entry name" value="FxLYD_dom"/>
    <property type="match status" value="2"/>
</dbReference>
<dbReference type="AlphaFoldDB" id="A0A832V0E8"/>